<evidence type="ECO:0000259" key="14">
    <source>
        <dbReference type="SMART" id="SM00478"/>
    </source>
</evidence>
<dbReference type="InterPro" id="IPR011257">
    <property type="entry name" value="DNA_glycosylase"/>
</dbReference>
<evidence type="ECO:0000256" key="10">
    <source>
        <dbReference type="ARBA" id="ARBA00023204"/>
    </source>
</evidence>
<dbReference type="Gene3D" id="1.10.1670.10">
    <property type="entry name" value="Helix-hairpin-Helix base-excision DNA repair enzymes (C-terminal)"/>
    <property type="match status" value="1"/>
</dbReference>
<comment type="function">
    <text evidence="13">Bifunctional DNA N-glycosylase with associated apurinic/apyrimidinic (AP) lyase function that catalyzes the first step in base excision repair (BER), the primary repair pathway for the repair of oxidative DNA damage. The DNA N-glycosylase activity releases the damaged DNA base from DNA by cleaving the N-glycosidic bond, leaving an AP site. The AP lyase activity cleaves the phosphodiester bond 3' to the AP site by a beta-elimination. Primarily recognizes and repairs oxidative base damage of pyrimidines.</text>
</comment>
<proteinExistence type="inferred from homology"/>
<keyword evidence="13" id="KW-0496">Mitochondrion</keyword>
<dbReference type="InterPro" id="IPR004035">
    <property type="entry name" value="Endouclease-III_FeS-bd_BS"/>
</dbReference>
<keyword evidence="9" id="KW-0411">Iron-sulfur</keyword>
<organism evidence="15 16">
    <name type="scientific">Heterodera trifolii</name>
    <dbReference type="NCBI Taxonomy" id="157864"/>
    <lineage>
        <taxon>Eukaryota</taxon>
        <taxon>Metazoa</taxon>
        <taxon>Ecdysozoa</taxon>
        <taxon>Nematoda</taxon>
        <taxon>Chromadorea</taxon>
        <taxon>Rhabditida</taxon>
        <taxon>Tylenchina</taxon>
        <taxon>Tylenchomorpha</taxon>
        <taxon>Tylenchoidea</taxon>
        <taxon>Heteroderidae</taxon>
        <taxon>Heteroderinae</taxon>
        <taxon>Heterodera</taxon>
    </lineage>
</organism>
<dbReference type="InterPro" id="IPR000445">
    <property type="entry name" value="HhH_motif"/>
</dbReference>
<keyword evidence="12 13" id="KW-0326">Glycosidase</keyword>
<keyword evidence="6 13" id="KW-0378">Hydrolase</keyword>
<evidence type="ECO:0000256" key="11">
    <source>
        <dbReference type="ARBA" id="ARBA00023239"/>
    </source>
</evidence>
<dbReference type="GO" id="GO:0000703">
    <property type="term" value="F:oxidized pyrimidine nucleobase lesion DNA N-glycosylase activity"/>
    <property type="evidence" value="ECO:0007669"/>
    <property type="project" value="UniProtKB-UniRule"/>
</dbReference>
<dbReference type="InterPro" id="IPR003265">
    <property type="entry name" value="HhH-GPD_domain"/>
</dbReference>
<dbReference type="InterPro" id="IPR003651">
    <property type="entry name" value="Endonuclease3_FeS-loop_motif"/>
</dbReference>
<dbReference type="Pfam" id="PF00730">
    <property type="entry name" value="HhH-GPD"/>
    <property type="match status" value="1"/>
</dbReference>
<keyword evidence="5 13" id="KW-0227">DNA damage</keyword>
<keyword evidence="16" id="KW-1185">Reference proteome</keyword>
<protein>
    <recommendedName>
        <fullName evidence="13">Endonuclease III homolog</fullName>
        <ecNumber evidence="13">3.2.2.-</ecNumber>
        <ecNumber evidence="13">4.2.99.18</ecNumber>
    </recommendedName>
    <alternativeName>
        <fullName evidence="13">Bifunctional DNA N-glycosylase/DNA-(apurinic or apyrimidinic site) lyase</fullName>
        <shortName evidence="13">DNA glycosylase/AP lyase</shortName>
    </alternativeName>
</protein>
<dbReference type="EC" id="3.2.2.-" evidence="13"/>
<keyword evidence="10 13" id="KW-0234">DNA repair</keyword>
<keyword evidence="11 13" id="KW-0456">Lyase</keyword>
<keyword evidence="7" id="KW-0809">Transit peptide</keyword>
<keyword evidence="3" id="KW-0004">4Fe-4S</keyword>
<dbReference type="PROSITE" id="PS00764">
    <property type="entry name" value="ENDONUCLEASE_III_1"/>
    <property type="match status" value="1"/>
</dbReference>
<dbReference type="GO" id="GO:0046872">
    <property type="term" value="F:metal ion binding"/>
    <property type="evidence" value="ECO:0007669"/>
    <property type="project" value="UniProtKB-KW"/>
</dbReference>
<evidence type="ECO:0000256" key="3">
    <source>
        <dbReference type="ARBA" id="ARBA00022485"/>
    </source>
</evidence>
<keyword evidence="8" id="KW-0408">Iron</keyword>
<dbReference type="AlphaFoldDB" id="A0ABD2MCL4"/>
<dbReference type="GO" id="GO:0140078">
    <property type="term" value="F:class I DNA-(apurinic or apyrimidinic site) endonuclease activity"/>
    <property type="evidence" value="ECO:0007669"/>
    <property type="project" value="UniProtKB-EC"/>
</dbReference>
<evidence type="ECO:0000256" key="4">
    <source>
        <dbReference type="ARBA" id="ARBA00022723"/>
    </source>
</evidence>
<evidence type="ECO:0000256" key="5">
    <source>
        <dbReference type="ARBA" id="ARBA00022763"/>
    </source>
</evidence>
<dbReference type="EC" id="4.2.99.18" evidence="13"/>
<comment type="catalytic activity">
    <reaction evidence="13">
        <text>2'-deoxyribonucleotide-(2'-deoxyribose 5'-phosphate)-2'-deoxyribonucleotide-DNA = a 3'-end 2'-deoxyribonucleotide-(2,3-dehydro-2,3-deoxyribose 5'-phosphate)-DNA + a 5'-end 5'-phospho-2'-deoxyribonucleoside-DNA + H(+)</text>
        <dbReference type="Rhea" id="RHEA:66592"/>
        <dbReference type="Rhea" id="RHEA-COMP:13180"/>
        <dbReference type="Rhea" id="RHEA-COMP:16897"/>
        <dbReference type="Rhea" id="RHEA-COMP:17067"/>
        <dbReference type="ChEBI" id="CHEBI:15378"/>
        <dbReference type="ChEBI" id="CHEBI:136412"/>
        <dbReference type="ChEBI" id="CHEBI:157695"/>
        <dbReference type="ChEBI" id="CHEBI:167181"/>
        <dbReference type="EC" id="4.2.99.18"/>
    </reaction>
</comment>
<evidence type="ECO:0000256" key="1">
    <source>
        <dbReference type="ARBA" id="ARBA00001966"/>
    </source>
</evidence>
<dbReference type="SUPFAM" id="SSF48150">
    <property type="entry name" value="DNA-glycosylase"/>
    <property type="match status" value="1"/>
</dbReference>
<dbReference type="InterPro" id="IPR023170">
    <property type="entry name" value="HhH_base_excis_C"/>
</dbReference>
<evidence type="ECO:0000256" key="13">
    <source>
        <dbReference type="HAMAP-Rule" id="MF_03183"/>
    </source>
</evidence>
<evidence type="ECO:0000256" key="6">
    <source>
        <dbReference type="ARBA" id="ARBA00022801"/>
    </source>
</evidence>
<evidence type="ECO:0000256" key="9">
    <source>
        <dbReference type="ARBA" id="ARBA00023014"/>
    </source>
</evidence>
<dbReference type="GO" id="GO:0005739">
    <property type="term" value="C:mitochondrion"/>
    <property type="evidence" value="ECO:0007669"/>
    <property type="project" value="UniProtKB-SubCell"/>
</dbReference>
<dbReference type="SMART" id="SM00525">
    <property type="entry name" value="FES"/>
    <property type="match status" value="1"/>
</dbReference>
<name>A0ABD2MCL4_9BILA</name>
<dbReference type="Pfam" id="PF00633">
    <property type="entry name" value="HHH"/>
    <property type="match status" value="1"/>
</dbReference>
<evidence type="ECO:0000313" key="15">
    <source>
        <dbReference type="EMBL" id="KAL3125265.1"/>
    </source>
</evidence>
<dbReference type="GO" id="GO:0051539">
    <property type="term" value="F:4 iron, 4 sulfur cluster binding"/>
    <property type="evidence" value="ECO:0007669"/>
    <property type="project" value="UniProtKB-KW"/>
</dbReference>
<evidence type="ECO:0000313" key="16">
    <source>
        <dbReference type="Proteomes" id="UP001620626"/>
    </source>
</evidence>
<evidence type="ECO:0000256" key="2">
    <source>
        <dbReference type="ARBA" id="ARBA00008343"/>
    </source>
</evidence>
<dbReference type="InterPro" id="IPR030841">
    <property type="entry name" value="NTH1"/>
</dbReference>
<evidence type="ECO:0000256" key="7">
    <source>
        <dbReference type="ARBA" id="ARBA00022946"/>
    </source>
</evidence>
<accession>A0ABD2MCL4</accession>
<reference evidence="15 16" key="1">
    <citation type="submission" date="2024-10" db="EMBL/GenBank/DDBJ databases">
        <authorList>
            <person name="Kim D."/>
        </authorList>
    </citation>
    <scope>NUCLEOTIDE SEQUENCE [LARGE SCALE GENOMIC DNA]</scope>
    <source>
        <strain evidence="15">BH-2024</strain>
    </source>
</reference>
<dbReference type="Gene3D" id="1.10.340.30">
    <property type="entry name" value="Hypothetical protein, domain 2"/>
    <property type="match status" value="1"/>
</dbReference>
<dbReference type="GO" id="GO:0005634">
    <property type="term" value="C:nucleus"/>
    <property type="evidence" value="ECO:0007669"/>
    <property type="project" value="UniProtKB-SubCell"/>
</dbReference>
<dbReference type="GO" id="GO:0006285">
    <property type="term" value="P:base-excision repair, AP site formation"/>
    <property type="evidence" value="ECO:0007669"/>
    <property type="project" value="UniProtKB-UniRule"/>
</dbReference>
<dbReference type="EMBL" id="JBICBT010000040">
    <property type="protein sequence ID" value="KAL3125265.1"/>
    <property type="molecule type" value="Genomic_DNA"/>
</dbReference>
<dbReference type="FunFam" id="1.10.340.30:FF:000005">
    <property type="entry name" value="Endonuclease III-like protein 1"/>
    <property type="match status" value="1"/>
</dbReference>
<dbReference type="PANTHER" id="PTHR43286:SF1">
    <property type="entry name" value="ENDONUCLEASE III-LIKE PROTEIN 1"/>
    <property type="match status" value="1"/>
</dbReference>
<dbReference type="PANTHER" id="PTHR43286">
    <property type="entry name" value="ENDONUCLEASE III-LIKE PROTEIN 1"/>
    <property type="match status" value="1"/>
</dbReference>
<dbReference type="HAMAP" id="MF_03183">
    <property type="entry name" value="Endonuclease_III_Nth"/>
    <property type="match status" value="1"/>
</dbReference>
<evidence type="ECO:0000256" key="8">
    <source>
        <dbReference type="ARBA" id="ARBA00023004"/>
    </source>
</evidence>
<evidence type="ECO:0000256" key="12">
    <source>
        <dbReference type="ARBA" id="ARBA00023295"/>
    </source>
</evidence>
<comment type="caution">
    <text evidence="15">The sequence shown here is derived from an EMBL/GenBank/DDBJ whole genome shotgun (WGS) entry which is preliminary data.</text>
</comment>
<comment type="caution">
    <text evidence="13">Lacks conserved residue(s) required for the propagation of feature annotation.</text>
</comment>
<comment type="cofactor">
    <cofactor evidence="1">
        <name>[4Fe-4S] cluster</name>
        <dbReference type="ChEBI" id="CHEBI:49883"/>
    </cofactor>
</comment>
<keyword evidence="13" id="KW-0539">Nucleus</keyword>
<gene>
    <name evidence="13" type="primary">NTH1</name>
    <name evidence="15" type="ORF">niasHT_000676</name>
</gene>
<comment type="subcellular location">
    <subcellularLocation>
        <location evidence="13">Nucleus</location>
    </subcellularLocation>
    <subcellularLocation>
        <location evidence="13">Mitochondrion</location>
    </subcellularLocation>
</comment>
<comment type="similarity">
    <text evidence="2 13">Belongs to the Nth/MutY family.</text>
</comment>
<dbReference type="Proteomes" id="UP001620626">
    <property type="component" value="Unassembled WGS sequence"/>
</dbReference>
<dbReference type="GO" id="GO:0003677">
    <property type="term" value="F:DNA binding"/>
    <property type="evidence" value="ECO:0007669"/>
    <property type="project" value="UniProtKB-UniRule"/>
</dbReference>
<feature type="domain" description="HhH-GPD" evidence="14">
    <location>
        <begin position="72"/>
        <end position="220"/>
    </location>
</feature>
<keyword evidence="4" id="KW-0479">Metal-binding</keyword>
<sequence>MHKRKIGSTKAEIEIEDCNVPIPELVQSHMKLIRQIRESVVAPVDTIGCHALADKCADPKTYRFQILVALMLSSQTKDQVTAEAMERLKTEGCTVDNFIGIADKRLEQLLNPVGFYRRKTQYLKKVAAILKEQYDGDIPNSFDALCALPGVGPKMSNLAVQIAFGKVEGIAVDTHVHRIANRLGWVSTNSAEQTEQRLKELLPKSEWASINKLLVGFGQTICLPVRPKCDECANRPLCPWSTSPANEAAPNTKSKKKR</sequence>
<dbReference type="CDD" id="cd00056">
    <property type="entry name" value="ENDO3c"/>
    <property type="match status" value="1"/>
</dbReference>
<dbReference type="SMART" id="SM00478">
    <property type="entry name" value="ENDO3c"/>
    <property type="match status" value="1"/>
</dbReference>